<dbReference type="GeneID" id="109404309"/>
<evidence type="ECO:0000256" key="1">
    <source>
        <dbReference type="ARBA" id="ARBA00022460"/>
    </source>
</evidence>
<dbReference type="RefSeq" id="XP_019532687.2">
    <property type="nucleotide sequence ID" value="XM_019677142.3"/>
</dbReference>
<dbReference type="PROSITE" id="PS51155">
    <property type="entry name" value="CHIT_BIND_RR_2"/>
    <property type="match status" value="1"/>
</dbReference>
<dbReference type="PRINTS" id="PR00947">
    <property type="entry name" value="CUTICLE"/>
</dbReference>
<keyword evidence="1 2" id="KW-0193">Cuticle</keyword>
<evidence type="ECO:0000256" key="3">
    <source>
        <dbReference type="SAM" id="MobiDB-lite"/>
    </source>
</evidence>
<evidence type="ECO:0000256" key="2">
    <source>
        <dbReference type="PROSITE-ProRule" id="PRU00497"/>
    </source>
</evidence>
<dbReference type="PANTHER" id="PTHR12236:SF76">
    <property type="entry name" value="ADULT-SPECIFIC CUTICULAR PROTEIN ACP-20-LIKE PROTEIN"/>
    <property type="match status" value="1"/>
</dbReference>
<dbReference type="InterPro" id="IPR000618">
    <property type="entry name" value="Insect_cuticle"/>
</dbReference>
<name>A0ABM1XTL8_AEDAL</name>
<dbReference type="Proteomes" id="UP000069940">
    <property type="component" value="Unassembled WGS sequence"/>
</dbReference>
<keyword evidence="4" id="KW-0732">Signal</keyword>
<evidence type="ECO:0000313" key="6">
    <source>
        <dbReference type="Proteomes" id="UP000069940"/>
    </source>
</evidence>
<dbReference type="EnsemblMetazoa" id="AALFPA23_002737.R2727">
    <property type="protein sequence ID" value="AALFPA23_002737.P2727"/>
    <property type="gene ID" value="AALFPA23_002737"/>
</dbReference>
<reference evidence="6" key="1">
    <citation type="journal article" date="2015" name="Proc. Natl. Acad. Sci. U.S.A.">
        <title>Genome sequence of the Asian Tiger mosquito, Aedes albopictus, reveals insights into its biology, genetics, and evolution.</title>
        <authorList>
            <person name="Chen X.G."/>
            <person name="Jiang X."/>
            <person name="Gu J."/>
            <person name="Xu M."/>
            <person name="Wu Y."/>
            <person name="Deng Y."/>
            <person name="Zhang C."/>
            <person name="Bonizzoni M."/>
            <person name="Dermauw W."/>
            <person name="Vontas J."/>
            <person name="Armbruster P."/>
            <person name="Huang X."/>
            <person name="Yang Y."/>
            <person name="Zhang H."/>
            <person name="He W."/>
            <person name="Peng H."/>
            <person name="Liu Y."/>
            <person name="Wu K."/>
            <person name="Chen J."/>
            <person name="Lirakis M."/>
            <person name="Topalis P."/>
            <person name="Van Leeuwen T."/>
            <person name="Hall A.B."/>
            <person name="Jiang X."/>
            <person name="Thorpe C."/>
            <person name="Mueller R.L."/>
            <person name="Sun C."/>
            <person name="Waterhouse R.M."/>
            <person name="Yan G."/>
            <person name="Tu Z.J."/>
            <person name="Fang X."/>
            <person name="James A.A."/>
        </authorList>
    </citation>
    <scope>NUCLEOTIDE SEQUENCE [LARGE SCALE GENOMIC DNA]</scope>
    <source>
        <strain evidence="6">Foshan</strain>
    </source>
</reference>
<reference evidence="5" key="2">
    <citation type="submission" date="2025-05" db="UniProtKB">
        <authorList>
            <consortium name="EnsemblMetazoa"/>
        </authorList>
    </citation>
    <scope>IDENTIFICATION</scope>
    <source>
        <strain evidence="5">Foshan</strain>
    </source>
</reference>
<organism evidence="5 6">
    <name type="scientific">Aedes albopictus</name>
    <name type="common">Asian tiger mosquito</name>
    <name type="synonym">Stegomyia albopicta</name>
    <dbReference type="NCBI Taxonomy" id="7160"/>
    <lineage>
        <taxon>Eukaryota</taxon>
        <taxon>Metazoa</taxon>
        <taxon>Ecdysozoa</taxon>
        <taxon>Arthropoda</taxon>
        <taxon>Hexapoda</taxon>
        <taxon>Insecta</taxon>
        <taxon>Pterygota</taxon>
        <taxon>Neoptera</taxon>
        <taxon>Endopterygota</taxon>
        <taxon>Diptera</taxon>
        <taxon>Nematocera</taxon>
        <taxon>Culicoidea</taxon>
        <taxon>Culicidae</taxon>
        <taxon>Culicinae</taxon>
        <taxon>Aedini</taxon>
        <taxon>Aedes</taxon>
        <taxon>Stegomyia</taxon>
    </lineage>
</organism>
<protein>
    <submittedName>
        <fullName evidence="5">Uncharacterized protein</fullName>
    </submittedName>
</protein>
<dbReference type="InterPro" id="IPR051217">
    <property type="entry name" value="Insect_Cuticle_Struc_Prot"/>
</dbReference>
<dbReference type="PANTHER" id="PTHR12236">
    <property type="entry name" value="STRUCTURAL CONTITUENT OF CUTICLE"/>
    <property type="match status" value="1"/>
</dbReference>
<accession>A0ABM1XTL8</accession>
<evidence type="ECO:0000313" key="5">
    <source>
        <dbReference type="EnsemblMetazoa" id="AALFPA23_002737.P2727"/>
    </source>
</evidence>
<feature type="region of interest" description="Disordered" evidence="3">
    <location>
        <begin position="92"/>
        <end position="124"/>
    </location>
</feature>
<evidence type="ECO:0000256" key="4">
    <source>
        <dbReference type="SAM" id="SignalP"/>
    </source>
</evidence>
<feature type="chain" id="PRO_5046410670" evidence="4">
    <location>
        <begin position="18"/>
        <end position="124"/>
    </location>
</feature>
<proteinExistence type="predicted"/>
<dbReference type="Pfam" id="PF00379">
    <property type="entry name" value="Chitin_bind_4"/>
    <property type="match status" value="1"/>
</dbReference>
<feature type="compositionally biased region" description="Gly residues" evidence="3">
    <location>
        <begin position="96"/>
        <end position="105"/>
    </location>
</feature>
<sequence>MYKIVAVLACLAVAAMALPYNHPAQESKEEHHPAQYKFEYGVKDDHTGDHKTQWEQREGKHVKGQYTLEDADGGHRLVEYESDAHGGINFHVSKIGGSGGGGGHGPAPPAAPVKKPANFKKAHY</sequence>
<keyword evidence="6" id="KW-1185">Reference proteome</keyword>
<feature type="signal peptide" evidence="4">
    <location>
        <begin position="1"/>
        <end position="17"/>
    </location>
</feature>